<dbReference type="PANTHER" id="PTHR38683">
    <property type="entry name" value="CHORISMATE PYRUVATE-LYASE"/>
    <property type="match status" value="1"/>
</dbReference>
<dbReference type="PANTHER" id="PTHR38683:SF1">
    <property type="entry name" value="CHORISMATE PYRUVATE-LYASE"/>
    <property type="match status" value="1"/>
</dbReference>
<feature type="binding site" evidence="4">
    <location>
        <position position="36"/>
    </location>
    <ligand>
        <name>substrate</name>
    </ligand>
</feature>
<reference evidence="5 6" key="1">
    <citation type="journal article" date="2024" name="Front. Plant Sci.">
        <title>Comprehensive phenomic and genomic studies of the species, Pectobacterium cacticida and proposal for reclassification as Alcorniella cacticida comb. nov.</title>
        <authorList>
            <person name="Jonca J."/>
            <person name="Pirhonen M."/>
            <person name="Waleron M.M."/>
            <person name="Gawor J."/>
            <person name="Mrozik A."/>
            <person name="Smoktunowicz M."/>
            <person name="Waleron K."/>
            <person name="Waleron M."/>
        </authorList>
    </citation>
    <scope>NUCLEOTIDE SEQUENCE [LARGE SCALE GENOMIC DNA]</scope>
    <source>
        <strain evidence="5 6">DPMP6</strain>
    </source>
</reference>
<name>A0ABZ2GD93_9GAMM</name>
<dbReference type="EC" id="4.1.3.40" evidence="4"/>
<comment type="similarity">
    <text evidence="4">Belongs to the UbiC family.</text>
</comment>
<dbReference type="HAMAP" id="MF_01632">
    <property type="entry name" value="UbiC"/>
    <property type="match status" value="1"/>
</dbReference>
<keyword evidence="4" id="KW-0670">Pyruvate</keyword>
<comment type="function">
    <text evidence="4">Removes the pyruvyl group from chorismate, with concomitant aromatization of the ring, to provide 4-hydroxybenzoate (4HB) for the ubiquinone pathway.</text>
</comment>
<keyword evidence="3 4" id="KW-0456">Lyase</keyword>
<gene>
    <name evidence="4 5" type="primary">ubiC</name>
    <name evidence="5" type="ORF">QNA12_04135</name>
</gene>
<dbReference type="Gene3D" id="3.40.1410.10">
    <property type="entry name" value="Chorismate lyase-like"/>
    <property type="match status" value="1"/>
</dbReference>
<feature type="binding site" evidence="4">
    <location>
        <position position="78"/>
    </location>
    <ligand>
        <name>substrate</name>
    </ligand>
</feature>
<dbReference type="RefSeq" id="WP_264496802.1">
    <property type="nucleotide sequence ID" value="NZ_CP109947.1"/>
</dbReference>
<keyword evidence="6" id="KW-1185">Reference proteome</keyword>
<comment type="subunit">
    <text evidence="4">Monomer.</text>
</comment>
<feature type="binding site" evidence="4">
    <location>
        <position position="116"/>
    </location>
    <ligand>
        <name>substrate</name>
    </ligand>
</feature>
<keyword evidence="1 4" id="KW-0963">Cytoplasm</keyword>
<evidence type="ECO:0000256" key="2">
    <source>
        <dbReference type="ARBA" id="ARBA00022688"/>
    </source>
</evidence>
<accession>A0ABZ2GD93</accession>
<evidence type="ECO:0000313" key="5">
    <source>
        <dbReference type="EMBL" id="WWO39205.1"/>
    </source>
</evidence>
<comment type="subcellular location">
    <subcellularLocation>
        <location evidence="4">Cytoplasm</location>
    </subcellularLocation>
</comment>
<feature type="binding site" evidence="4">
    <location>
        <position position="157"/>
    </location>
    <ligand>
        <name>substrate</name>
    </ligand>
</feature>
<comment type="catalytic activity">
    <reaction evidence="4">
        <text>chorismate = 4-hydroxybenzoate + pyruvate</text>
        <dbReference type="Rhea" id="RHEA:16505"/>
        <dbReference type="ChEBI" id="CHEBI:15361"/>
        <dbReference type="ChEBI" id="CHEBI:17879"/>
        <dbReference type="ChEBI" id="CHEBI:29748"/>
        <dbReference type="EC" id="4.1.3.40"/>
    </reaction>
</comment>
<dbReference type="NCBIfam" id="NF008656">
    <property type="entry name" value="PRK11655.1"/>
    <property type="match status" value="1"/>
</dbReference>
<comment type="pathway">
    <text evidence="4">Cofactor biosynthesis; ubiquinone biosynthesis.</text>
</comment>
<dbReference type="Pfam" id="PF04345">
    <property type="entry name" value="Chor_lyase"/>
    <property type="match status" value="1"/>
</dbReference>
<dbReference type="InterPro" id="IPR007440">
    <property type="entry name" value="Chorismate--pyruvate_lyase"/>
</dbReference>
<evidence type="ECO:0000256" key="4">
    <source>
        <dbReference type="HAMAP-Rule" id="MF_01632"/>
    </source>
</evidence>
<proteinExistence type="inferred from homology"/>
<dbReference type="EMBL" id="CP125967">
    <property type="protein sequence ID" value="WWO39205.1"/>
    <property type="molecule type" value="Genomic_DNA"/>
</dbReference>
<keyword evidence="2 4" id="KW-0831">Ubiquinone biosynthesis</keyword>
<dbReference type="GO" id="GO:0008813">
    <property type="term" value="F:chorismate lyase activity"/>
    <property type="evidence" value="ECO:0007669"/>
    <property type="project" value="UniProtKB-EC"/>
</dbReference>
<protein>
    <recommendedName>
        <fullName evidence="4">Chorismate pyruvate-lyase</fullName>
        <shortName evidence="4">CL</shortName>
        <shortName evidence="4">CPL</shortName>
        <ecNumber evidence="4">4.1.3.40</ecNumber>
    </recommendedName>
</protein>
<dbReference type="Proteomes" id="UP001379444">
    <property type="component" value="Chromosome"/>
</dbReference>
<evidence type="ECO:0000313" key="6">
    <source>
        <dbReference type="Proteomes" id="UP001379444"/>
    </source>
</evidence>
<organism evidence="5 6">
    <name type="scientific">Pectobacterium cacticida</name>
    <dbReference type="NCBI Taxonomy" id="69221"/>
    <lineage>
        <taxon>Bacteria</taxon>
        <taxon>Pseudomonadati</taxon>
        <taxon>Pseudomonadota</taxon>
        <taxon>Gammaproteobacteria</taxon>
        <taxon>Enterobacterales</taxon>
        <taxon>Pectobacteriaceae</taxon>
        <taxon>Pectobacterium</taxon>
    </lineage>
</organism>
<evidence type="ECO:0000256" key="1">
    <source>
        <dbReference type="ARBA" id="ARBA00022490"/>
    </source>
</evidence>
<dbReference type="InterPro" id="IPR028978">
    <property type="entry name" value="Chorismate_lyase_/UTRA_dom_sf"/>
</dbReference>
<dbReference type="SUPFAM" id="SSF64288">
    <property type="entry name" value="Chorismate lyase-like"/>
    <property type="match status" value="1"/>
</dbReference>
<evidence type="ECO:0000256" key="3">
    <source>
        <dbReference type="ARBA" id="ARBA00023239"/>
    </source>
</evidence>
<sequence length="169" mass="19358">MSGDAAKLLRTITWRTERSSVMPVHIGDWMMETQSMTQRLKHYCTQLKVVLCHEGFITPQALGEEGEQLPPDERYWLREVVLYGDGRPWLFGRSIVPQRTLNATDSALMKIGAEPLGRYLFAQESLTRDYIHIGCGEGVWARRSRLCLSGYPLLLTELFLPESPVYINQ</sequence>